<evidence type="ECO:0000256" key="2">
    <source>
        <dbReference type="ARBA" id="ARBA00022990"/>
    </source>
</evidence>
<dbReference type="PANTHER" id="PTHR11426">
    <property type="entry name" value="HISTONE H3"/>
    <property type="match status" value="1"/>
</dbReference>
<comment type="similarity">
    <text evidence="1">Belongs to the histone H3 family.</text>
</comment>
<evidence type="ECO:0000313" key="5">
    <source>
        <dbReference type="Proteomes" id="UP001370490"/>
    </source>
</evidence>
<dbReference type="AlphaFoldDB" id="A0AAN8W0T8"/>
<evidence type="ECO:0000313" key="4">
    <source>
        <dbReference type="EMBL" id="KAK6939382.1"/>
    </source>
</evidence>
<dbReference type="PRINTS" id="PR00622">
    <property type="entry name" value="HISTONEH3"/>
</dbReference>
<organism evidence="4 5">
    <name type="scientific">Dillenia turbinata</name>
    <dbReference type="NCBI Taxonomy" id="194707"/>
    <lineage>
        <taxon>Eukaryota</taxon>
        <taxon>Viridiplantae</taxon>
        <taxon>Streptophyta</taxon>
        <taxon>Embryophyta</taxon>
        <taxon>Tracheophyta</taxon>
        <taxon>Spermatophyta</taxon>
        <taxon>Magnoliopsida</taxon>
        <taxon>eudicotyledons</taxon>
        <taxon>Gunneridae</taxon>
        <taxon>Pentapetalae</taxon>
        <taxon>Dilleniales</taxon>
        <taxon>Dilleniaceae</taxon>
        <taxon>Dillenia</taxon>
    </lineage>
</organism>
<evidence type="ECO:0000259" key="3">
    <source>
        <dbReference type="Pfam" id="PF00125"/>
    </source>
</evidence>
<dbReference type="GO" id="GO:0046982">
    <property type="term" value="F:protein heterodimerization activity"/>
    <property type="evidence" value="ECO:0007669"/>
    <property type="project" value="InterPro"/>
</dbReference>
<keyword evidence="5" id="KW-1185">Reference proteome</keyword>
<dbReference type="SUPFAM" id="SSF47113">
    <property type="entry name" value="Histone-fold"/>
    <property type="match status" value="1"/>
</dbReference>
<dbReference type="InterPro" id="IPR009072">
    <property type="entry name" value="Histone-fold"/>
</dbReference>
<comment type="caution">
    <text evidence="4">The sequence shown here is derived from an EMBL/GenBank/DDBJ whole genome shotgun (WGS) entry which is preliminary data.</text>
</comment>
<dbReference type="EMBL" id="JBAMMX010000005">
    <property type="protein sequence ID" value="KAK6939382.1"/>
    <property type="molecule type" value="Genomic_DNA"/>
</dbReference>
<dbReference type="InterPro" id="IPR000164">
    <property type="entry name" value="Histone_H3/CENP-A"/>
</dbReference>
<protein>
    <submittedName>
        <fullName evidence="4">Histone H2A/H2B/H3</fullName>
    </submittedName>
</protein>
<reference evidence="4 5" key="1">
    <citation type="submission" date="2023-12" db="EMBL/GenBank/DDBJ databases">
        <title>A high-quality genome assembly for Dillenia turbinata (Dilleniales).</title>
        <authorList>
            <person name="Chanderbali A."/>
        </authorList>
    </citation>
    <scope>NUCLEOTIDE SEQUENCE [LARGE SCALE GENOMIC DNA]</scope>
    <source>
        <strain evidence="4">LSX21</strain>
        <tissue evidence="4">Leaf</tissue>
    </source>
</reference>
<dbReference type="InterPro" id="IPR007125">
    <property type="entry name" value="H2A/H2B/H3"/>
</dbReference>
<dbReference type="SMART" id="SM00428">
    <property type="entry name" value="H3"/>
    <property type="match status" value="1"/>
</dbReference>
<dbReference type="Pfam" id="PF00125">
    <property type="entry name" value="Histone"/>
    <property type="match status" value="1"/>
</dbReference>
<proteinExistence type="inferred from homology"/>
<gene>
    <name evidence="4" type="ORF">RJ641_028913</name>
</gene>
<dbReference type="Gene3D" id="1.10.20.10">
    <property type="entry name" value="Histone, subunit A"/>
    <property type="match status" value="1"/>
</dbReference>
<sequence length="95" mass="10767">MINSLTDLSFQGDDVLALQEVAETYLVGVFEDTNLCTIHAKRATVMPKEIQLARRIHGQFPWPRWVIPPQASRTLIKSLMAECLRKQPSWSSTAN</sequence>
<evidence type="ECO:0000256" key="1">
    <source>
        <dbReference type="ARBA" id="ARBA00010343"/>
    </source>
</evidence>
<name>A0AAN8W0T8_9MAGN</name>
<keyword evidence="2" id="KW-0007">Acetylation</keyword>
<dbReference type="GO" id="GO:0003677">
    <property type="term" value="F:DNA binding"/>
    <property type="evidence" value="ECO:0007669"/>
    <property type="project" value="InterPro"/>
</dbReference>
<dbReference type="GO" id="GO:0030527">
    <property type="term" value="F:structural constituent of chromatin"/>
    <property type="evidence" value="ECO:0007669"/>
    <property type="project" value="InterPro"/>
</dbReference>
<feature type="domain" description="Core Histone H2A/H2B/H3" evidence="3">
    <location>
        <begin position="6"/>
        <end position="56"/>
    </location>
</feature>
<accession>A0AAN8W0T8</accession>
<dbReference type="GO" id="GO:0000786">
    <property type="term" value="C:nucleosome"/>
    <property type="evidence" value="ECO:0007669"/>
    <property type="project" value="InterPro"/>
</dbReference>
<dbReference type="Proteomes" id="UP001370490">
    <property type="component" value="Unassembled WGS sequence"/>
</dbReference>